<evidence type="ECO:0000256" key="5">
    <source>
        <dbReference type="ARBA" id="ARBA00023136"/>
    </source>
</evidence>
<dbReference type="Pfam" id="PF01027">
    <property type="entry name" value="Bax1-I"/>
    <property type="match status" value="1"/>
</dbReference>
<feature type="transmembrane region" description="Helical" evidence="6">
    <location>
        <begin position="149"/>
        <end position="167"/>
    </location>
</feature>
<name>A0A6S6SHB9_9BACT</name>
<organism evidence="7">
    <name type="scientific">uncultured Campylobacterales bacterium</name>
    <dbReference type="NCBI Taxonomy" id="352960"/>
    <lineage>
        <taxon>Bacteria</taxon>
        <taxon>Pseudomonadati</taxon>
        <taxon>Campylobacterota</taxon>
        <taxon>Epsilonproteobacteria</taxon>
        <taxon>Campylobacterales</taxon>
        <taxon>environmental samples</taxon>
    </lineage>
</organism>
<feature type="transmembrane region" description="Helical" evidence="6">
    <location>
        <begin position="88"/>
        <end position="111"/>
    </location>
</feature>
<feature type="transmembrane region" description="Helical" evidence="6">
    <location>
        <begin position="211"/>
        <end position="230"/>
    </location>
</feature>
<evidence type="ECO:0000256" key="4">
    <source>
        <dbReference type="ARBA" id="ARBA00022989"/>
    </source>
</evidence>
<comment type="subcellular location">
    <subcellularLocation>
        <location evidence="1">Cell membrane</location>
        <topology evidence="1">Multi-pass membrane protein</topology>
    </subcellularLocation>
</comment>
<keyword evidence="3 6" id="KW-0812">Transmembrane</keyword>
<dbReference type="AlphaFoldDB" id="A0A6S6SHB9"/>
<dbReference type="CDD" id="cd10432">
    <property type="entry name" value="BI-1-like_bacterial"/>
    <property type="match status" value="1"/>
</dbReference>
<dbReference type="EMBL" id="CACVAW010000010">
    <property type="protein sequence ID" value="CAA6802732.1"/>
    <property type="molecule type" value="Genomic_DNA"/>
</dbReference>
<dbReference type="PANTHER" id="PTHR23291">
    <property type="entry name" value="BAX INHIBITOR-RELATED"/>
    <property type="match status" value="1"/>
</dbReference>
<reference evidence="7" key="1">
    <citation type="submission" date="2020-01" db="EMBL/GenBank/DDBJ databases">
        <authorList>
            <person name="Meier V. D."/>
            <person name="Meier V D."/>
        </authorList>
    </citation>
    <scope>NUCLEOTIDE SEQUENCE</scope>
    <source>
        <strain evidence="7">HLG_WM_MAG_12</strain>
    </source>
</reference>
<dbReference type="PANTHER" id="PTHR23291:SF115">
    <property type="entry name" value="MODULATOR OF FTSH PROTEASE YCCA"/>
    <property type="match status" value="1"/>
</dbReference>
<keyword evidence="2" id="KW-1003">Cell membrane</keyword>
<gene>
    <name evidence="7" type="ORF">HELGO_WM2581</name>
</gene>
<protein>
    <submittedName>
        <fullName evidence="7">Arginine/ornithine antiporter ArcD</fullName>
    </submittedName>
</protein>
<accession>A0A6S6SHB9</accession>
<feature type="transmembrane region" description="Helical" evidence="6">
    <location>
        <begin position="34"/>
        <end position="52"/>
    </location>
</feature>
<evidence type="ECO:0000256" key="2">
    <source>
        <dbReference type="ARBA" id="ARBA00022475"/>
    </source>
</evidence>
<proteinExistence type="inferred from homology"/>
<feature type="transmembrane region" description="Helical" evidence="6">
    <location>
        <begin position="117"/>
        <end position="137"/>
    </location>
</feature>
<feature type="transmembrane region" description="Helical" evidence="6">
    <location>
        <begin position="58"/>
        <end position="76"/>
    </location>
</feature>
<evidence type="ECO:0000313" key="7">
    <source>
        <dbReference type="EMBL" id="CAA6802732.1"/>
    </source>
</evidence>
<feature type="transmembrane region" description="Helical" evidence="6">
    <location>
        <begin position="173"/>
        <end position="191"/>
    </location>
</feature>
<comment type="similarity">
    <text evidence="6">Belongs to the BI1 family.</text>
</comment>
<keyword evidence="5 6" id="KW-0472">Membrane</keyword>
<sequence>MRNSYDSRTSEGSFAQEQSNVITKNRAAFIAKTYQLFGASLLAGAAGAYVGLDIAATIAQYQWFIFIPWVLFAMFGMRMVADKPGINLIALFIFAFVGGLVIAPMLSMYVQMGKTNIIANAFASTAVLFGGLSVYAMKTKTDFSSWGKPLVVAFILTFVISLVNAFIFKSPILFIGLQAVWLMVISGLVLFDTQNIIRGLYRTPVEAALSLYINFFNMFITLLQIFGFMGGDD</sequence>
<dbReference type="InterPro" id="IPR006214">
    <property type="entry name" value="Bax_inhibitor_1-related"/>
</dbReference>
<evidence type="ECO:0000256" key="3">
    <source>
        <dbReference type="ARBA" id="ARBA00022692"/>
    </source>
</evidence>
<evidence type="ECO:0000256" key="1">
    <source>
        <dbReference type="ARBA" id="ARBA00004651"/>
    </source>
</evidence>
<keyword evidence="4 6" id="KW-1133">Transmembrane helix</keyword>
<dbReference type="GO" id="GO:0005886">
    <property type="term" value="C:plasma membrane"/>
    <property type="evidence" value="ECO:0007669"/>
    <property type="project" value="UniProtKB-SubCell"/>
</dbReference>
<evidence type="ECO:0000256" key="6">
    <source>
        <dbReference type="RuleBase" id="RU004379"/>
    </source>
</evidence>